<dbReference type="PANTHER" id="PTHR43792:SF1">
    <property type="entry name" value="N-ACETYLTRANSFERASE DOMAIN-CONTAINING PROTEIN"/>
    <property type="match status" value="1"/>
</dbReference>
<evidence type="ECO:0000313" key="2">
    <source>
        <dbReference type="EMBL" id="AZS73722.1"/>
    </source>
</evidence>
<proteinExistence type="predicted"/>
<reference evidence="2 3" key="1">
    <citation type="submission" date="2018-04" db="EMBL/GenBank/DDBJ databases">
        <title>Complete genome sequences of Streptomyces lydicus strain WYEC and characterization of antagonistic properties of biological control agents.</title>
        <authorList>
            <person name="Mariita R.M."/>
            <person name="Sello J.K."/>
        </authorList>
    </citation>
    <scope>NUCLEOTIDE SEQUENCE [LARGE SCALE GENOMIC DNA]</scope>
    <source>
        <strain evidence="2 3">WYEC 108</strain>
    </source>
</reference>
<name>A0A3Q9KC91_9ACTN</name>
<organism evidence="2 3">
    <name type="scientific">Streptomyces lydicus</name>
    <dbReference type="NCBI Taxonomy" id="47763"/>
    <lineage>
        <taxon>Bacteria</taxon>
        <taxon>Bacillati</taxon>
        <taxon>Actinomycetota</taxon>
        <taxon>Actinomycetes</taxon>
        <taxon>Kitasatosporales</taxon>
        <taxon>Streptomycetaceae</taxon>
        <taxon>Streptomyces</taxon>
    </lineage>
</organism>
<dbReference type="GO" id="GO:0016747">
    <property type="term" value="F:acyltransferase activity, transferring groups other than amino-acyl groups"/>
    <property type="evidence" value="ECO:0007669"/>
    <property type="project" value="InterPro"/>
</dbReference>
<accession>A0A3Q9KC91</accession>
<dbReference type="EMBL" id="CP029042">
    <property type="protein sequence ID" value="AZS73722.1"/>
    <property type="molecule type" value="Genomic_DNA"/>
</dbReference>
<dbReference type="InterPro" id="IPR016181">
    <property type="entry name" value="Acyl_CoA_acyltransferase"/>
</dbReference>
<dbReference type="AlphaFoldDB" id="A0A3Q9KC91"/>
<dbReference type="SUPFAM" id="SSF55729">
    <property type="entry name" value="Acyl-CoA N-acyltransferases (Nat)"/>
    <property type="match status" value="1"/>
</dbReference>
<feature type="domain" description="N-acetyltransferase" evidence="1">
    <location>
        <begin position="12"/>
        <end position="177"/>
    </location>
</feature>
<dbReference type="Gene3D" id="3.40.630.30">
    <property type="match status" value="1"/>
</dbReference>
<dbReference type="PANTHER" id="PTHR43792">
    <property type="entry name" value="GNAT FAMILY, PUTATIVE (AFU_ORTHOLOGUE AFUA_3G00765)-RELATED-RELATED"/>
    <property type="match status" value="1"/>
</dbReference>
<dbReference type="RefSeq" id="WP_127152676.1">
    <property type="nucleotide sequence ID" value="NZ_CP029042.1"/>
</dbReference>
<evidence type="ECO:0000313" key="3">
    <source>
        <dbReference type="Proteomes" id="UP000275579"/>
    </source>
</evidence>
<dbReference type="InterPro" id="IPR000182">
    <property type="entry name" value="GNAT_dom"/>
</dbReference>
<protein>
    <submittedName>
        <fullName evidence="2">GNAT family N-acetyltransferase</fullName>
    </submittedName>
</protein>
<dbReference type="Proteomes" id="UP000275579">
    <property type="component" value="Chromosome"/>
</dbReference>
<evidence type="ECO:0000259" key="1">
    <source>
        <dbReference type="Pfam" id="PF13302"/>
    </source>
</evidence>
<keyword evidence="2" id="KW-0808">Transferase</keyword>
<sequence>MSPSPVLLRTERLALRRFTADDAELAVALHGDPDVMRFIDTGRPVDRETVLERTLPEFLSWSGRPGEPAAALGVRAAEVAATGEFLGWFELRPTGPGQADEAELGYRLCRAAWGRGCATEGARAVVARAVVARAVVARAVVARAFGGPGGPVVRRIRATAMTVNHRSRRVLEKAGLRYVRTFFEEWPDHIEGAEHGDVEYAVSCDEWAAGVASR</sequence>
<gene>
    <name evidence="2" type="ORF">DDE74_24685</name>
</gene>
<dbReference type="Pfam" id="PF13302">
    <property type="entry name" value="Acetyltransf_3"/>
    <property type="match status" value="1"/>
</dbReference>
<dbReference type="InterPro" id="IPR051531">
    <property type="entry name" value="N-acetyltransferase"/>
</dbReference>